<dbReference type="EMBL" id="LBSX01000014">
    <property type="protein sequence ID" value="KKQ27106.1"/>
    <property type="molecule type" value="Genomic_DNA"/>
</dbReference>
<accession>A0A0G0JG50</accession>
<evidence type="ECO:0000313" key="1">
    <source>
        <dbReference type="EMBL" id="KKQ27106.1"/>
    </source>
</evidence>
<sequence length="200" mass="23292">MSSLERLIDLAKRTGDRLIVHNPYENQDVVIMGVDEYERLALKKQDVRELSSGQLLDQINRDIAIWRANKQLDEEFEKQEMLDNELAEQGPFDPFAELDSHVPEWHTAGAVLGNRYNDFNFCEDCEEEPEENEINVAVDDIPNFGVEEKEVETQDFASALETEKKEEDKTKIPFMVHEDNVWKEEPLDDTDEPVFYEEPV</sequence>
<evidence type="ECO:0000313" key="2">
    <source>
        <dbReference type="Proteomes" id="UP000034849"/>
    </source>
</evidence>
<organism evidence="1 2">
    <name type="scientific">Candidatus Magasanikbacteria bacterium GW2011_GWC2_37_14</name>
    <dbReference type="NCBI Taxonomy" id="1619046"/>
    <lineage>
        <taxon>Bacteria</taxon>
        <taxon>Candidatus Magasanikiibacteriota</taxon>
    </lineage>
</organism>
<dbReference type="Proteomes" id="UP000034849">
    <property type="component" value="Unassembled WGS sequence"/>
</dbReference>
<name>A0A0G0JG50_9BACT</name>
<dbReference type="STRING" id="1619046.US42_C0014G0003"/>
<dbReference type="AlphaFoldDB" id="A0A0G0JG50"/>
<comment type="caution">
    <text evidence="1">The sequence shown here is derived from an EMBL/GenBank/DDBJ whole genome shotgun (WGS) entry which is preliminary data.</text>
</comment>
<proteinExistence type="predicted"/>
<protein>
    <submittedName>
        <fullName evidence="1">Uncharacterized protein</fullName>
    </submittedName>
</protein>
<gene>
    <name evidence="1" type="ORF">US42_C0014G0003</name>
</gene>
<reference evidence="1 2" key="1">
    <citation type="journal article" date="2015" name="Nature">
        <title>rRNA introns, odd ribosomes, and small enigmatic genomes across a large radiation of phyla.</title>
        <authorList>
            <person name="Brown C.T."/>
            <person name="Hug L.A."/>
            <person name="Thomas B.C."/>
            <person name="Sharon I."/>
            <person name="Castelle C.J."/>
            <person name="Singh A."/>
            <person name="Wilkins M.J."/>
            <person name="Williams K.H."/>
            <person name="Banfield J.F."/>
        </authorList>
    </citation>
    <scope>NUCLEOTIDE SEQUENCE [LARGE SCALE GENOMIC DNA]</scope>
</reference>